<dbReference type="GO" id="GO:0003677">
    <property type="term" value="F:DNA binding"/>
    <property type="evidence" value="ECO:0007669"/>
    <property type="project" value="UniProtKB-KW"/>
</dbReference>
<dbReference type="GO" id="GO:0003700">
    <property type="term" value="F:DNA-binding transcription factor activity"/>
    <property type="evidence" value="ECO:0007669"/>
    <property type="project" value="InterPro"/>
</dbReference>
<reference evidence="2 3" key="1">
    <citation type="submission" date="2019-06" db="EMBL/GenBank/DDBJ databases">
        <title>Sequencing the genomes of 1000 actinobacteria strains.</title>
        <authorList>
            <person name="Klenk H.-P."/>
        </authorList>
    </citation>
    <scope>NUCLEOTIDE SEQUENCE [LARGE SCALE GENOMIC DNA]</scope>
    <source>
        <strain evidence="2 3">DSM 41929</strain>
    </source>
</reference>
<dbReference type="InterPro" id="IPR000835">
    <property type="entry name" value="HTH_MarR-typ"/>
</dbReference>
<evidence type="ECO:0000313" key="2">
    <source>
        <dbReference type="EMBL" id="TQK86494.1"/>
    </source>
</evidence>
<dbReference type="PANTHER" id="PTHR33164">
    <property type="entry name" value="TRANSCRIPTIONAL REGULATOR, MARR FAMILY"/>
    <property type="match status" value="1"/>
</dbReference>
<feature type="domain" description="HTH marR-type" evidence="1">
    <location>
        <begin position="30"/>
        <end position="162"/>
    </location>
</feature>
<evidence type="ECO:0000313" key="3">
    <source>
        <dbReference type="Proteomes" id="UP000318103"/>
    </source>
</evidence>
<proteinExistence type="predicted"/>
<keyword evidence="2" id="KW-0238">DNA-binding</keyword>
<dbReference type="Proteomes" id="UP000318103">
    <property type="component" value="Unassembled WGS sequence"/>
</dbReference>
<dbReference type="PROSITE" id="PS50995">
    <property type="entry name" value="HTH_MARR_2"/>
    <property type="match status" value="1"/>
</dbReference>
<organism evidence="2 3">
    <name type="scientific">Streptomyces puniciscabiei</name>
    <dbReference type="NCBI Taxonomy" id="164348"/>
    <lineage>
        <taxon>Bacteria</taxon>
        <taxon>Bacillati</taxon>
        <taxon>Actinomycetota</taxon>
        <taxon>Actinomycetes</taxon>
        <taxon>Kitasatosporales</taxon>
        <taxon>Streptomycetaceae</taxon>
        <taxon>Streptomyces</taxon>
    </lineage>
</organism>
<protein>
    <submittedName>
        <fullName evidence="2">DNA-binding MarR family transcriptional regulator</fullName>
    </submittedName>
</protein>
<dbReference type="GO" id="GO:0006950">
    <property type="term" value="P:response to stress"/>
    <property type="evidence" value="ECO:0007669"/>
    <property type="project" value="TreeGrafter"/>
</dbReference>
<dbReference type="Pfam" id="PF12802">
    <property type="entry name" value="MarR_2"/>
    <property type="match status" value="1"/>
</dbReference>
<accession>A0A542TI25</accession>
<dbReference type="SMART" id="SM00347">
    <property type="entry name" value="HTH_MARR"/>
    <property type="match status" value="1"/>
</dbReference>
<evidence type="ECO:0000259" key="1">
    <source>
        <dbReference type="PROSITE" id="PS50995"/>
    </source>
</evidence>
<comment type="caution">
    <text evidence="2">The sequence shown here is derived from an EMBL/GenBank/DDBJ whole genome shotgun (WGS) entry which is preliminary data.</text>
</comment>
<sequence length="174" mass="19425">MADAGGECCLDNNCRGIHTEGVTSSTSGLRDHLGYWLRRLSDEVHGRFERELAEHDVTVSQWAVLITLYRGDATTTREVARYMDIDAGAVSRLVDRLAAKGLMTREPDPASRRTLRLVLTDAGRDLAPKLAEIADRNDAHFFAGLEPVQRRQLENWIRHLVGETHPQSPTPPSL</sequence>
<gene>
    <name evidence="2" type="ORF">FB563_6631</name>
</gene>
<dbReference type="SUPFAM" id="SSF46785">
    <property type="entry name" value="Winged helix' DNA-binding domain"/>
    <property type="match status" value="1"/>
</dbReference>
<dbReference type="Gene3D" id="1.10.10.10">
    <property type="entry name" value="Winged helix-like DNA-binding domain superfamily/Winged helix DNA-binding domain"/>
    <property type="match status" value="1"/>
</dbReference>
<dbReference type="InterPro" id="IPR036390">
    <property type="entry name" value="WH_DNA-bd_sf"/>
</dbReference>
<dbReference type="InterPro" id="IPR036388">
    <property type="entry name" value="WH-like_DNA-bd_sf"/>
</dbReference>
<dbReference type="PANTHER" id="PTHR33164:SF43">
    <property type="entry name" value="HTH-TYPE TRANSCRIPTIONAL REPRESSOR YETL"/>
    <property type="match status" value="1"/>
</dbReference>
<keyword evidence="3" id="KW-1185">Reference proteome</keyword>
<name>A0A542TI25_9ACTN</name>
<dbReference type="PRINTS" id="PR00598">
    <property type="entry name" value="HTHMARR"/>
</dbReference>
<dbReference type="EMBL" id="VFNX01000002">
    <property type="protein sequence ID" value="TQK86494.1"/>
    <property type="molecule type" value="Genomic_DNA"/>
</dbReference>
<dbReference type="AlphaFoldDB" id="A0A542TI25"/>
<dbReference type="InterPro" id="IPR039422">
    <property type="entry name" value="MarR/SlyA-like"/>
</dbReference>